<evidence type="ECO:0000313" key="6">
    <source>
        <dbReference type="EMBL" id="AXK34197.1"/>
    </source>
</evidence>
<dbReference type="PANTHER" id="PTHR30055:SF234">
    <property type="entry name" value="HTH-TYPE TRANSCRIPTIONAL REGULATOR BETI"/>
    <property type="match status" value="1"/>
</dbReference>
<keyword evidence="2 4" id="KW-0238">DNA-binding</keyword>
<dbReference type="EMBL" id="CP031320">
    <property type="protein sequence ID" value="AXK34197.1"/>
    <property type="molecule type" value="Genomic_DNA"/>
</dbReference>
<dbReference type="PROSITE" id="PS50977">
    <property type="entry name" value="HTH_TETR_2"/>
    <property type="match status" value="1"/>
</dbReference>
<proteinExistence type="predicted"/>
<dbReference type="InterPro" id="IPR025996">
    <property type="entry name" value="MT1864/Rv1816-like_C"/>
</dbReference>
<dbReference type="Pfam" id="PF00440">
    <property type="entry name" value="TetR_N"/>
    <property type="match status" value="1"/>
</dbReference>
<evidence type="ECO:0000313" key="7">
    <source>
        <dbReference type="Proteomes" id="UP000254425"/>
    </source>
</evidence>
<dbReference type="GO" id="GO:0003700">
    <property type="term" value="F:DNA-binding transcription factor activity"/>
    <property type="evidence" value="ECO:0007669"/>
    <property type="project" value="TreeGrafter"/>
</dbReference>
<dbReference type="RefSeq" id="WP_208879503.1">
    <property type="nucleotide sequence ID" value="NZ_CP031320.1"/>
</dbReference>
<keyword evidence="1" id="KW-0805">Transcription regulation</keyword>
<evidence type="ECO:0000256" key="1">
    <source>
        <dbReference type="ARBA" id="ARBA00023015"/>
    </source>
</evidence>
<organism evidence="6 7">
    <name type="scientific">Streptomyces armeniacus</name>
    <dbReference type="NCBI Taxonomy" id="83291"/>
    <lineage>
        <taxon>Bacteria</taxon>
        <taxon>Bacillati</taxon>
        <taxon>Actinomycetota</taxon>
        <taxon>Actinomycetes</taxon>
        <taxon>Kitasatosporales</taxon>
        <taxon>Streptomycetaceae</taxon>
        <taxon>Streptomyces</taxon>
    </lineage>
</organism>
<gene>
    <name evidence="6" type="ORF">DVA86_17610</name>
</gene>
<protein>
    <submittedName>
        <fullName evidence="6">TetR/AcrR family transcriptional regulator</fullName>
    </submittedName>
</protein>
<accession>A0A345XRD1</accession>
<keyword evidence="7" id="KW-1185">Reference proteome</keyword>
<evidence type="ECO:0000256" key="2">
    <source>
        <dbReference type="ARBA" id="ARBA00023125"/>
    </source>
</evidence>
<keyword evidence="3" id="KW-0804">Transcription</keyword>
<dbReference type="GO" id="GO:0000976">
    <property type="term" value="F:transcription cis-regulatory region binding"/>
    <property type="evidence" value="ECO:0007669"/>
    <property type="project" value="TreeGrafter"/>
</dbReference>
<dbReference type="InterPro" id="IPR009057">
    <property type="entry name" value="Homeodomain-like_sf"/>
</dbReference>
<reference evidence="6 7" key="1">
    <citation type="submission" date="2018-07" db="EMBL/GenBank/DDBJ databases">
        <title>Draft genome of the type strain Streptomyces armeniacus ATCC 15676.</title>
        <authorList>
            <person name="Labana P."/>
            <person name="Gosse J.T."/>
            <person name="Boddy C.N."/>
        </authorList>
    </citation>
    <scope>NUCLEOTIDE SEQUENCE [LARGE SCALE GENOMIC DNA]</scope>
    <source>
        <strain evidence="6 7">ATCC 15676</strain>
    </source>
</reference>
<evidence type="ECO:0000259" key="5">
    <source>
        <dbReference type="PROSITE" id="PS50977"/>
    </source>
</evidence>
<dbReference type="InterPro" id="IPR001647">
    <property type="entry name" value="HTH_TetR"/>
</dbReference>
<evidence type="ECO:0000256" key="4">
    <source>
        <dbReference type="PROSITE-ProRule" id="PRU00335"/>
    </source>
</evidence>
<dbReference type="KEGG" id="sarm:DVA86_17610"/>
<dbReference type="PANTHER" id="PTHR30055">
    <property type="entry name" value="HTH-TYPE TRANSCRIPTIONAL REGULATOR RUTR"/>
    <property type="match status" value="1"/>
</dbReference>
<dbReference type="SUPFAM" id="SSF46689">
    <property type="entry name" value="Homeodomain-like"/>
    <property type="match status" value="1"/>
</dbReference>
<dbReference type="Pfam" id="PF13305">
    <property type="entry name" value="TetR_C_33"/>
    <property type="match status" value="1"/>
</dbReference>
<dbReference type="Gene3D" id="1.10.357.10">
    <property type="entry name" value="Tetracycline Repressor, domain 2"/>
    <property type="match status" value="1"/>
</dbReference>
<feature type="domain" description="HTH tetR-type" evidence="5">
    <location>
        <begin position="22"/>
        <end position="83"/>
    </location>
</feature>
<sequence>MSTGQTEPADGMRVRNRWGEGRRLREEILEAADRLLGQARNPEEVSLRAIAREAGIAAPSVYKHFRDKSQLMWTLLDGVYDDLAETMRAAAKSAPPGDSWAALRATVDAYCLFATRQRQRYQLIFLIGPVLSDPPAFEEYPHKHVARAWNEVVEAYLADPAVTPAGACGTGLLSGDDVTRLLWTGLHGQFGLGWSLTYEPGYLLDRARDGLLLALFGRT</sequence>
<dbReference type="Proteomes" id="UP000254425">
    <property type="component" value="Chromosome"/>
</dbReference>
<dbReference type="InterPro" id="IPR050109">
    <property type="entry name" value="HTH-type_TetR-like_transc_reg"/>
</dbReference>
<dbReference type="AlphaFoldDB" id="A0A345XRD1"/>
<name>A0A345XRD1_9ACTN</name>
<feature type="DNA-binding region" description="H-T-H motif" evidence="4">
    <location>
        <begin position="46"/>
        <end position="65"/>
    </location>
</feature>
<evidence type="ECO:0000256" key="3">
    <source>
        <dbReference type="ARBA" id="ARBA00023163"/>
    </source>
</evidence>